<keyword evidence="1" id="KW-0812">Transmembrane</keyword>
<protein>
    <recommendedName>
        <fullName evidence="4">Glycosyltransferase RgtA/B/C/D-like domain-containing protein</fullName>
    </recommendedName>
</protein>
<sequence>MLEFSKIRSCSKFDVFTFAVAFFSLVVFLVAVVDFSSSLFWRHDSVYYLSSYGYKVPQEGRWINYIFFHVIKLIPPLLALFSSYSLLFLFFFTAIKRYTNNAPYSFLVGVVVISTPLWFAQFEWPVTTLPALLILALIPFFYTRLPGFVFFPLASVLFFGTFSSFYFFIPLLFLNCPTKKHCINKLFFWAFSFPVGYLVANCAVFVVKGHWIEVADWRNPHPVASWPQLVENIMHNVFRMMKHLNMMFEVTSKALLLPMMVFSVLFFENRLARVMLFVSSAAALYITTIPIGIQISPRTAVVFWVPLLLLVLVVRFRSRWQSVVYPMLAAVFFGLLMMSSIEHISWYKALTGRMVSQIEQALGPVDQRTAGVKFYVDKTSWDLWLEHVAREESVNSVFSEKISGYYYWQSLLVSLGYEDVKVLESSERKDCSTLVGQHSDNPFVVQGANENVVTIRFCYLGGETL</sequence>
<evidence type="ECO:0000313" key="2">
    <source>
        <dbReference type="EMBL" id="MFC3156579.1"/>
    </source>
</evidence>
<organism evidence="2 3">
    <name type="scientific">Gilvimarinus japonicus</name>
    <dbReference type="NCBI Taxonomy" id="1796469"/>
    <lineage>
        <taxon>Bacteria</taxon>
        <taxon>Pseudomonadati</taxon>
        <taxon>Pseudomonadota</taxon>
        <taxon>Gammaproteobacteria</taxon>
        <taxon>Cellvibrionales</taxon>
        <taxon>Cellvibrionaceae</taxon>
        <taxon>Gilvimarinus</taxon>
    </lineage>
</organism>
<dbReference type="EMBL" id="JBHRTL010000031">
    <property type="protein sequence ID" value="MFC3156579.1"/>
    <property type="molecule type" value="Genomic_DNA"/>
</dbReference>
<reference evidence="3" key="1">
    <citation type="journal article" date="2019" name="Int. J. Syst. Evol. Microbiol.">
        <title>The Global Catalogue of Microorganisms (GCM) 10K type strain sequencing project: providing services to taxonomists for standard genome sequencing and annotation.</title>
        <authorList>
            <consortium name="The Broad Institute Genomics Platform"/>
            <consortium name="The Broad Institute Genome Sequencing Center for Infectious Disease"/>
            <person name="Wu L."/>
            <person name="Ma J."/>
        </authorList>
    </citation>
    <scope>NUCLEOTIDE SEQUENCE [LARGE SCALE GENOMIC DNA]</scope>
    <source>
        <strain evidence="3">KCTC 52141</strain>
    </source>
</reference>
<feature type="transmembrane region" description="Helical" evidence="1">
    <location>
        <begin position="299"/>
        <end position="316"/>
    </location>
</feature>
<feature type="transmembrane region" description="Helical" evidence="1">
    <location>
        <begin position="274"/>
        <end position="293"/>
    </location>
</feature>
<dbReference type="RefSeq" id="WP_382417865.1">
    <property type="nucleotide sequence ID" value="NZ_AP031500.1"/>
</dbReference>
<gene>
    <name evidence="2" type="ORF">ACFOEB_15310</name>
</gene>
<keyword evidence="1" id="KW-1133">Transmembrane helix</keyword>
<feature type="transmembrane region" description="Helical" evidence="1">
    <location>
        <begin position="101"/>
        <end position="119"/>
    </location>
</feature>
<feature type="transmembrane region" description="Helical" evidence="1">
    <location>
        <begin position="62"/>
        <end position="95"/>
    </location>
</feature>
<evidence type="ECO:0008006" key="4">
    <source>
        <dbReference type="Google" id="ProtNLM"/>
    </source>
</evidence>
<evidence type="ECO:0000313" key="3">
    <source>
        <dbReference type="Proteomes" id="UP001595548"/>
    </source>
</evidence>
<evidence type="ECO:0000256" key="1">
    <source>
        <dbReference type="SAM" id="Phobius"/>
    </source>
</evidence>
<proteinExistence type="predicted"/>
<name>A0ABV7HV79_9GAMM</name>
<accession>A0ABV7HV79</accession>
<keyword evidence="1" id="KW-0472">Membrane</keyword>
<feature type="transmembrane region" description="Helical" evidence="1">
    <location>
        <begin position="186"/>
        <end position="207"/>
    </location>
</feature>
<dbReference type="Proteomes" id="UP001595548">
    <property type="component" value="Unassembled WGS sequence"/>
</dbReference>
<feature type="transmembrane region" description="Helical" evidence="1">
    <location>
        <begin position="148"/>
        <end position="174"/>
    </location>
</feature>
<feature type="transmembrane region" description="Helical" evidence="1">
    <location>
        <begin position="246"/>
        <end position="267"/>
    </location>
</feature>
<keyword evidence="3" id="KW-1185">Reference proteome</keyword>
<comment type="caution">
    <text evidence="2">The sequence shown here is derived from an EMBL/GenBank/DDBJ whole genome shotgun (WGS) entry which is preliminary data.</text>
</comment>
<feature type="transmembrane region" description="Helical" evidence="1">
    <location>
        <begin position="15"/>
        <end position="41"/>
    </location>
</feature>
<feature type="transmembrane region" description="Helical" evidence="1">
    <location>
        <begin position="323"/>
        <end position="341"/>
    </location>
</feature>